<feature type="non-terminal residue" evidence="9">
    <location>
        <position position="845"/>
    </location>
</feature>
<name>A0ABP0LNV4_9DINO</name>
<evidence type="ECO:0000256" key="2">
    <source>
        <dbReference type="ARBA" id="ARBA00009656"/>
    </source>
</evidence>
<feature type="transmembrane region" description="Helical" evidence="6">
    <location>
        <begin position="791"/>
        <end position="813"/>
    </location>
</feature>
<dbReference type="EMBL" id="CAXAMM010016891">
    <property type="protein sequence ID" value="CAK9039997.1"/>
    <property type="molecule type" value="Genomic_DNA"/>
</dbReference>
<comment type="caution">
    <text evidence="9">The sequence shown here is derived from an EMBL/GenBank/DDBJ whole genome shotgun (WGS) entry which is preliminary data.</text>
</comment>
<feature type="compositionally biased region" description="Polar residues" evidence="7">
    <location>
        <begin position="561"/>
        <end position="576"/>
    </location>
</feature>
<feature type="region of interest" description="Disordered" evidence="7">
    <location>
        <begin position="400"/>
        <end position="455"/>
    </location>
</feature>
<evidence type="ECO:0000256" key="7">
    <source>
        <dbReference type="SAM" id="MobiDB-lite"/>
    </source>
</evidence>
<feature type="domain" description="Palmitoyltransferase DHHC" evidence="8">
    <location>
        <begin position="165"/>
        <end position="202"/>
    </location>
</feature>
<dbReference type="InterPro" id="IPR039613">
    <property type="entry name" value="SPR1/2/3/4/5"/>
</dbReference>
<evidence type="ECO:0000259" key="8">
    <source>
        <dbReference type="Pfam" id="PF01529"/>
    </source>
</evidence>
<feature type="compositionally biased region" description="Low complexity" evidence="7">
    <location>
        <begin position="640"/>
        <end position="649"/>
    </location>
</feature>
<evidence type="ECO:0000256" key="5">
    <source>
        <dbReference type="ARBA" id="ARBA00023136"/>
    </source>
</evidence>
<organism evidence="9 10">
    <name type="scientific">Durusdinium trenchii</name>
    <dbReference type="NCBI Taxonomy" id="1381693"/>
    <lineage>
        <taxon>Eukaryota</taxon>
        <taxon>Sar</taxon>
        <taxon>Alveolata</taxon>
        <taxon>Dinophyceae</taxon>
        <taxon>Suessiales</taxon>
        <taxon>Symbiodiniaceae</taxon>
        <taxon>Durusdinium</taxon>
    </lineage>
</organism>
<dbReference type="EC" id="2.3.1.225" evidence="6"/>
<evidence type="ECO:0000256" key="4">
    <source>
        <dbReference type="ARBA" id="ARBA00022989"/>
    </source>
</evidence>
<dbReference type="Proteomes" id="UP001642464">
    <property type="component" value="Unassembled WGS sequence"/>
</dbReference>
<keyword evidence="6" id="KW-0012">Acyltransferase</keyword>
<keyword evidence="3 6" id="KW-0812">Transmembrane</keyword>
<feature type="compositionally biased region" description="Low complexity" evidence="7">
    <location>
        <begin position="358"/>
        <end position="375"/>
    </location>
</feature>
<dbReference type="InterPro" id="IPR001594">
    <property type="entry name" value="Palmitoyltrfase_DHHC"/>
</dbReference>
<gene>
    <name evidence="9" type="ORF">SCF082_LOCUS23332</name>
</gene>
<feature type="region of interest" description="Disordered" evidence="7">
    <location>
        <begin position="640"/>
        <end position="677"/>
    </location>
</feature>
<feature type="transmembrane region" description="Helical" evidence="6">
    <location>
        <begin position="748"/>
        <end position="771"/>
    </location>
</feature>
<keyword evidence="5 6" id="KW-0472">Membrane</keyword>
<feature type="compositionally biased region" description="Low complexity" evidence="7">
    <location>
        <begin position="582"/>
        <end position="595"/>
    </location>
</feature>
<sequence>MTGMPVELLEEDSGHVVIATFYLDRTLKRVSLKLPEEHRYYRMQDMIAIFRDKEFTNLVPSLAHLSPRCLAVDFCTERDFRLCFQFQDSDVRDNFYSCLKILRMSLDAGEVLTRFSSFLRAEDQWRKDHGTAPMTVKIRIGQVDCTTEILRAFQLPGDEVPEGVKRLCTATFVIKGLRTKYCKVTKACVKEFDHFCGLIGSWWTCFDARGGYAADDGKGEPKRAAWNACDWSDGNAILTDRHQHAWTPPFKYMMQMDEDVDMKLHFHAKVPTMARRDEVWERKRQAFLARQNGDAASAVSRPSGLGAVSQARYQGREGRHSSPLSRLVHEGYPDVPPPETQGTDTRQYGMQAYAQGGSRPNSQSRQPLQQQPQQQEGFHSGVAQQWSNNVQRNIVVHQQQNDPNFTGPKKPQGYRVSQSPGGPSSINLSWNEAPNRAPSPARVAKPEAPVGGARGASPARMLEVVHPSRLPSGVAAVPQEAASPAGVGVRQPSPANGRYERYEGAAGLAGPPAQRHPCYGDPQVHAGGAAPRAMPSYDPQAAGLAHPPAGRHPCYGDPQVNLAQPSGPSGPSTQQARPLYDPQAPAAGAKAPAPAQRHPCYGDPQAAALPPRRTPSPCNGRAKEVPMAAAGFQAHQMHRGGAPYAYDGGPAAGLPPPLPREARAQDQPLGREQPRVSSNAYACGGNQNCGNVITDRRSTRVAQPPGGSSSICFGGWAQPSDKAIELSGGDRGVLGEAKASLESGNHRLFMALVVVEVTVQLIHLAMCFAFLQNSVTGETYSAYAYNMATQYPMVVFVVMMHSFSSPGIAFLLVNHLYLAAVNLTTNEMINAYRYDHFWQVIDGRK</sequence>
<comment type="domain">
    <text evidence="6">The DHHC domain is required for palmitoyltransferase activity.</text>
</comment>
<evidence type="ECO:0000313" key="10">
    <source>
        <dbReference type="Proteomes" id="UP001642464"/>
    </source>
</evidence>
<evidence type="ECO:0000256" key="3">
    <source>
        <dbReference type="ARBA" id="ARBA00022692"/>
    </source>
</evidence>
<feature type="region of interest" description="Disordered" evidence="7">
    <location>
        <begin position="507"/>
        <end position="618"/>
    </location>
</feature>
<feature type="compositionally biased region" description="Polar residues" evidence="7">
    <location>
        <begin position="415"/>
        <end position="432"/>
    </location>
</feature>
<reference evidence="9 10" key="1">
    <citation type="submission" date="2024-02" db="EMBL/GenBank/DDBJ databases">
        <authorList>
            <person name="Chen Y."/>
            <person name="Shah S."/>
            <person name="Dougan E. K."/>
            <person name="Thang M."/>
            <person name="Chan C."/>
        </authorList>
    </citation>
    <scope>NUCLEOTIDE SEQUENCE [LARGE SCALE GENOMIC DNA]</scope>
</reference>
<accession>A0ABP0LNV4</accession>
<evidence type="ECO:0000256" key="1">
    <source>
        <dbReference type="ARBA" id="ARBA00004141"/>
    </source>
</evidence>
<protein>
    <recommendedName>
        <fullName evidence="6">Palmitoyltransferase</fullName>
        <ecNumber evidence="6">2.3.1.225</ecNumber>
    </recommendedName>
</protein>
<dbReference type="PROSITE" id="PS50216">
    <property type="entry name" value="DHHC"/>
    <property type="match status" value="1"/>
</dbReference>
<keyword evidence="4 6" id="KW-1133">Transmembrane helix</keyword>
<comment type="subcellular location">
    <subcellularLocation>
        <location evidence="1">Membrane</location>
        <topology evidence="1">Multi-pass membrane protein</topology>
    </subcellularLocation>
</comment>
<keyword evidence="10" id="KW-1185">Reference proteome</keyword>
<dbReference type="Pfam" id="PF01529">
    <property type="entry name" value="DHHC"/>
    <property type="match status" value="1"/>
</dbReference>
<dbReference type="PANTHER" id="PTHR33403:SF31">
    <property type="entry name" value="PROTEIN SPIRAL1-LIKE 1"/>
    <property type="match status" value="1"/>
</dbReference>
<keyword evidence="6" id="KW-0808">Transferase</keyword>
<dbReference type="PANTHER" id="PTHR33403">
    <property type="entry name" value="SPR1"/>
    <property type="match status" value="1"/>
</dbReference>
<feature type="region of interest" description="Disordered" evidence="7">
    <location>
        <begin position="290"/>
        <end position="379"/>
    </location>
</feature>
<evidence type="ECO:0000313" key="9">
    <source>
        <dbReference type="EMBL" id="CAK9039997.1"/>
    </source>
</evidence>
<evidence type="ECO:0000256" key="6">
    <source>
        <dbReference type="RuleBase" id="RU079119"/>
    </source>
</evidence>
<comment type="catalytic activity">
    <reaction evidence="6">
        <text>L-cysteinyl-[protein] + hexadecanoyl-CoA = S-hexadecanoyl-L-cysteinyl-[protein] + CoA</text>
        <dbReference type="Rhea" id="RHEA:36683"/>
        <dbReference type="Rhea" id="RHEA-COMP:10131"/>
        <dbReference type="Rhea" id="RHEA-COMP:11032"/>
        <dbReference type="ChEBI" id="CHEBI:29950"/>
        <dbReference type="ChEBI" id="CHEBI:57287"/>
        <dbReference type="ChEBI" id="CHEBI:57379"/>
        <dbReference type="ChEBI" id="CHEBI:74151"/>
        <dbReference type="EC" id="2.3.1.225"/>
    </reaction>
</comment>
<comment type="similarity">
    <text evidence="6">Belongs to the DHHC palmitoyltransferase family.</text>
</comment>
<proteinExistence type="inferred from homology"/>
<comment type="similarity">
    <text evidence="2">Belongs to the SPIRAL1 family.</text>
</comment>